<dbReference type="PANTHER" id="PTHR43798">
    <property type="entry name" value="MONOACYLGLYCEROL LIPASE"/>
    <property type="match status" value="1"/>
</dbReference>
<dbReference type="Proteomes" id="UP001319874">
    <property type="component" value="Chromosome 2"/>
</dbReference>
<dbReference type="Gene3D" id="3.40.50.1820">
    <property type="entry name" value="alpha/beta hydrolase"/>
    <property type="match status" value="1"/>
</dbReference>
<dbReference type="InterPro" id="IPR050266">
    <property type="entry name" value="AB_hydrolase_sf"/>
</dbReference>
<dbReference type="SUPFAM" id="SSF53474">
    <property type="entry name" value="alpha/beta-Hydrolases"/>
    <property type="match status" value="1"/>
</dbReference>
<dbReference type="Pfam" id="PF12697">
    <property type="entry name" value="Abhydrolase_6"/>
    <property type="match status" value="1"/>
</dbReference>
<feature type="domain" description="AB hydrolase-1" evidence="1">
    <location>
        <begin position="14"/>
        <end position="240"/>
    </location>
</feature>
<dbReference type="EMBL" id="AP024956">
    <property type="protein sequence ID" value="BCZ81302.1"/>
    <property type="molecule type" value="Genomic_DNA"/>
</dbReference>
<proteinExistence type="predicted"/>
<organism evidence="2 3">
    <name type="scientific">Paraburkholderia terrae</name>
    <dbReference type="NCBI Taxonomy" id="311230"/>
    <lineage>
        <taxon>Bacteria</taxon>
        <taxon>Pseudomonadati</taxon>
        <taxon>Pseudomonadota</taxon>
        <taxon>Betaproteobacteria</taxon>
        <taxon>Burkholderiales</taxon>
        <taxon>Burkholderiaceae</taxon>
        <taxon>Paraburkholderia</taxon>
    </lineage>
</organism>
<dbReference type="InterPro" id="IPR000073">
    <property type="entry name" value="AB_hydrolase_1"/>
</dbReference>
<dbReference type="PANTHER" id="PTHR43798:SF5">
    <property type="entry name" value="MONOACYLGLYCEROL LIPASE ABHD6"/>
    <property type="match status" value="1"/>
</dbReference>
<name>A0ABM7TQM0_9BURK</name>
<sequence>MHAFKLTGHGPRKVLLFHGLLGDRDTFDSMLAYAALDAFEYATFDYRGYGDALHAPPGYTLRNVVVDAQALAARLGWTRFAVAGHSIGALVAQMLSVASPDHVVAIVSIAGMNARGTSADPERLRKLDALGHSREMREALVDTGTAHRYTKGFVRALVDATWSHIRADALTGYARDASTIDISRDVAELDAPILVLVGEHDPTQSEHVARQSTLQWYRRAQLDVMAGTGHYPHVETPAATLSLMERFLLAHGAASTQR</sequence>
<dbReference type="RefSeq" id="WP_229513765.1">
    <property type="nucleotide sequence ID" value="NZ_AP024956.1"/>
</dbReference>
<evidence type="ECO:0000313" key="2">
    <source>
        <dbReference type="EMBL" id="BCZ81302.1"/>
    </source>
</evidence>
<evidence type="ECO:0000259" key="1">
    <source>
        <dbReference type="Pfam" id="PF12697"/>
    </source>
</evidence>
<protein>
    <submittedName>
        <fullName evidence="2">Esterase</fullName>
    </submittedName>
</protein>
<reference evidence="2 3" key="1">
    <citation type="journal article" date="2022" name="Front. Microbiol.">
        <title>Identification and characterization of a novel class of self-sufficient cytochrome P450 hydroxylase involved in cyclohexanecarboxylate degradation in Paraburkholderia terrae strain KU-64.</title>
        <authorList>
            <person name="Yamamoto T."/>
            <person name="Hasegawa Y."/>
            <person name="Iwaki H."/>
        </authorList>
    </citation>
    <scope>NUCLEOTIDE SEQUENCE [LARGE SCALE GENOMIC DNA]</scope>
    <source>
        <strain evidence="2 3">KU-64</strain>
    </source>
</reference>
<dbReference type="InterPro" id="IPR029058">
    <property type="entry name" value="AB_hydrolase_fold"/>
</dbReference>
<evidence type="ECO:0000313" key="3">
    <source>
        <dbReference type="Proteomes" id="UP001319874"/>
    </source>
</evidence>
<accession>A0ABM7TQM0</accession>
<keyword evidence="3" id="KW-1185">Reference proteome</keyword>
<gene>
    <name evidence="2" type="ORF">PTKU64_49770</name>
</gene>